<dbReference type="EMBL" id="ML120044">
    <property type="protein sequence ID" value="RPA70816.1"/>
    <property type="molecule type" value="Genomic_DNA"/>
</dbReference>
<feature type="compositionally biased region" description="Basic and acidic residues" evidence="1">
    <location>
        <begin position="479"/>
        <end position="490"/>
    </location>
</feature>
<proteinExistence type="predicted"/>
<feature type="compositionally biased region" description="Basic and acidic residues" evidence="1">
    <location>
        <begin position="440"/>
        <end position="461"/>
    </location>
</feature>
<feature type="compositionally biased region" description="Basic and acidic residues" evidence="1">
    <location>
        <begin position="367"/>
        <end position="382"/>
    </location>
</feature>
<evidence type="ECO:0000313" key="2">
    <source>
        <dbReference type="EMBL" id="RPA70816.1"/>
    </source>
</evidence>
<feature type="region of interest" description="Disordered" evidence="1">
    <location>
        <begin position="366"/>
        <end position="520"/>
    </location>
</feature>
<evidence type="ECO:0000313" key="3">
    <source>
        <dbReference type="Proteomes" id="UP000275078"/>
    </source>
</evidence>
<keyword evidence="3" id="KW-1185">Reference proteome</keyword>
<feature type="compositionally biased region" description="Polar residues" evidence="1">
    <location>
        <begin position="491"/>
        <end position="500"/>
    </location>
</feature>
<feature type="compositionally biased region" description="Basic and acidic residues" evidence="1">
    <location>
        <begin position="406"/>
        <end position="422"/>
    </location>
</feature>
<reference evidence="2 3" key="1">
    <citation type="journal article" date="2018" name="Nat. Ecol. Evol.">
        <title>Pezizomycetes genomes reveal the molecular basis of ectomycorrhizal truffle lifestyle.</title>
        <authorList>
            <person name="Murat C."/>
            <person name="Payen T."/>
            <person name="Noel B."/>
            <person name="Kuo A."/>
            <person name="Morin E."/>
            <person name="Chen J."/>
            <person name="Kohler A."/>
            <person name="Krizsan K."/>
            <person name="Balestrini R."/>
            <person name="Da Silva C."/>
            <person name="Montanini B."/>
            <person name="Hainaut M."/>
            <person name="Levati E."/>
            <person name="Barry K.W."/>
            <person name="Belfiori B."/>
            <person name="Cichocki N."/>
            <person name="Clum A."/>
            <person name="Dockter R.B."/>
            <person name="Fauchery L."/>
            <person name="Guy J."/>
            <person name="Iotti M."/>
            <person name="Le Tacon F."/>
            <person name="Lindquist E.A."/>
            <person name="Lipzen A."/>
            <person name="Malagnac F."/>
            <person name="Mello A."/>
            <person name="Molinier V."/>
            <person name="Miyauchi S."/>
            <person name="Poulain J."/>
            <person name="Riccioni C."/>
            <person name="Rubini A."/>
            <person name="Sitrit Y."/>
            <person name="Splivallo R."/>
            <person name="Traeger S."/>
            <person name="Wang M."/>
            <person name="Zifcakova L."/>
            <person name="Wipf D."/>
            <person name="Zambonelli A."/>
            <person name="Paolocci F."/>
            <person name="Nowrousian M."/>
            <person name="Ottonello S."/>
            <person name="Baldrian P."/>
            <person name="Spatafora J.W."/>
            <person name="Henrissat B."/>
            <person name="Nagy L.G."/>
            <person name="Aury J.M."/>
            <person name="Wincker P."/>
            <person name="Grigoriev I.V."/>
            <person name="Bonfante P."/>
            <person name="Martin F.M."/>
        </authorList>
    </citation>
    <scope>NUCLEOTIDE SEQUENCE [LARGE SCALE GENOMIC DNA]</scope>
    <source>
        <strain evidence="2 3">RN42</strain>
    </source>
</reference>
<protein>
    <submittedName>
        <fullName evidence="2">Uncharacterized protein</fullName>
    </submittedName>
</protein>
<feature type="compositionally biased region" description="Low complexity" evidence="1">
    <location>
        <begin position="302"/>
        <end position="328"/>
    </location>
</feature>
<feature type="compositionally biased region" description="Basic and acidic residues" evidence="1">
    <location>
        <begin position="248"/>
        <end position="258"/>
    </location>
</feature>
<feature type="compositionally biased region" description="Low complexity" evidence="1">
    <location>
        <begin position="286"/>
        <end position="295"/>
    </location>
</feature>
<sequence>MVRAAARRQQPFRQAREPYSRVAAAYLNAPGCLTRQRITAVNWSDYAPETHILGSPIKNLGYIGKACQAPKNECHRPSKVIERDEYVVPKIDAAEILRQARNLMVPEDVLEWFPEWEQTEILRAGSVGHVVDFATAKLSWRREDFRYHPTIPFSARFSEHLESSVFEGLRQAIDAQECVRLTYEGYIPFNSAFYEREEKGQVPAQLPRNLRQAMADAAARSADTSNNAHNGSRAHSQPETVSSGGDFEAPRTRSDPTRSESAPTSGVFPGPVQQGNEEEEEGGPEGAPIEPSATGGPPPTEGPHGAAPPTNAVTSTGGPPHTHGGPSHVDGAARHADGALSHSDDDDDWCTAVDKLSDTFSQVSLKEGVRRTSGETPHQRAEEEAESGPRGLLSTIGTAITQFRRRAGEPEGHPQGGGRRDGATQTVQTGGRNGRGQQEIARRVEEELSLKTVPNRRDHSPVSKPSSSRPSTTPMTSGTRKDNDLNKAKEQSSFGGSRSSAALVEGIGIPFVIPTIQSQP</sequence>
<name>A0A3N4HBL3_ASCIM</name>
<dbReference type="Proteomes" id="UP000275078">
    <property type="component" value="Unassembled WGS sequence"/>
</dbReference>
<dbReference type="AlphaFoldDB" id="A0A3N4HBL3"/>
<organism evidence="2 3">
    <name type="scientific">Ascobolus immersus RN42</name>
    <dbReference type="NCBI Taxonomy" id="1160509"/>
    <lineage>
        <taxon>Eukaryota</taxon>
        <taxon>Fungi</taxon>
        <taxon>Dikarya</taxon>
        <taxon>Ascomycota</taxon>
        <taxon>Pezizomycotina</taxon>
        <taxon>Pezizomycetes</taxon>
        <taxon>Pezizales</taxon>
        <taxon>Ascobolaceae</taxon>
        <taxon>Ascobolus</taxon>
    </lineage>
</organism>
<feature type="compositionally biased region" description="Polar residues" evidence="1">
    <location>
        <begin position="229"/>
        <end position="243"/>
    </location>
</feature>
<feature type="region of interest" description="Disordered" evidence="1">
    <location>
        <begin position="212"/>
        <end position="349"/>
    </location>
</feature>
<evidence type="ECO:0000256" key="1">
    <source>
        <dbReference type="SAM" id="MobiDB-lite"/>
    </source>
</evidence>
<gene>
    <name evidence="2" type="ORF">BJ508DRAFT_316182</name>
</gene>
<feature type="compositionally biased region" description="Low complexity" evidence="1">
    <location>
        <begin position="462"/>
        <end position="478"/>
    </location>
</feature>
<accession>A0A3N4HBL3</accession>
<feature type="compositionally biased region" description="Low complexity" evidence="1">
    <location>
        <begin position="213"/>
        <end position="228"/>
    </location>
</feature>